<evidence type="ECO:0000313" key="2">
    <source>
        <dbReference type="Proteomes" id="UP000236413"/>
    </source>
</evidence>
<sequence>MVWKIKGNNICESIDPWAIERTKCKDFKFEKNLMKLSDKSAYEIETLTSDSLIVIQKVDGITFPDKIRKMKFVKTSILVKNFTNNSAGDSIIITSRNITPTLTKGIITEMMDLYSQKKSVHNFIVDGEVIISPKKQKIEVKTDNKKQNKDSQKSIDLFKTTLQEDYKIWDITGYENFDKIIIPYRLKSEMEDGSGSLAFYNLIPYHESKGIAVNVKDRRVSSENFNKGLGAINSQKFDNAIYFFNQAYEYDNTNTDALYNIVSISIAQNKTDVACTALKKLKDLEQTEGIKLYNEKCSGK</sequence>
<reference evidence="1 2" key="1">
    <citation type="submission" date="2018-04" db="EMBL/GenBank/DDBJ databases">
        <title>Chryseobacterium oncorhynchi 701B-08T from rainbow trout, and Chryseobacterium viscerum 687B-08T from diseased fish.</title>
        <authorList>
            <person name="Jeong J.-J."/>
            <person name="Lee Y.J."/>
            <person name="Pathiraja D."/>
            <person name="Park B."/>
            <person name="Choi I.-G."/>
            <person name="Kim K.D."/>
        </authorList>
    </citation>
    <scope>NUCLEOTIDE SEQUENCE [LARGE SCALE GENOMIC DNA]</scope>
    <source>
        <strain evidence="1 2">687B-08</strain>
    </source>
</reference>
<dbReference type="Proteomes" id="UP000236413">
    <property type="component" value="Unassembled WGS sequence"/>
</dbReference>
<dbReference type="Gene3D" id="1.25.40.10">
    <property type="entry name" value="Tetratricopeptide repeat domain"/>
    <property type="match status" value="1"/>
</dbReference>
<evidence type="ECO:0008006" key="3">
    <source>
        <dbReference type="Google" id="ProtNLM"/>
    </source>
</evidence>
<proteinExistence type="predicted"/>
<evidence type="ECO:0000313" key="1">
    <source>
        <dbReference type="EMBL" id="PWN58270.1"/>
    </source>
</evidence>
<dbReference type="InterPro" id="IPR011990">
    <property type="entry name" value="TPR-like_helical_dom_sf"/>
</dbReference>
<dbReference type="AlphaFoldDB" id="A0A316WIJ8"/>
<dbReference type="SUPFAM" id="SSF48452">
    <property type="entry name" value="TPR-like"/>
    <property type="match status" value="1"/>
</dbReference>
<accession>A0A316WIJ8</accession>
<protein>
    <recommendedName>
        <fullName evidence="3">Tetratricopeptide repeat protein</fullName>
    </recommendedName>
</protein>
<organism evidence="1 2">
    <name type="scientific">Chryseobacterium viscerum</name>
    <dbReference type="NCBI Taxonomy" id="1037377"/>
    <lineage>
        <taxon>Bacteria</taxon>
        <taxon>Pseudomonadati</taxon>
        <taxon>Bacteroidota</taxon>
        <taxon>Flavobacteriia</taxon>
        <taxon>Flavobacteriales</taxon>
        <taxon>Weeksellaceae</taxon>
        <taxon>Chryseobacterium group</taxon>
        <taxon>Chryseobacterium</taxon>
    </lineage>
</organism>
<dbReference type="EMBL" id="PPEG02000012">
    <property type="protein sequence ID" value="PWN58270.1"/>
    <property type="molecule type" value="Genomic_DNA"/>
</dbReference>
<comment type="caution">
    <text evidence="1">The sequence shown here is derived from an EMBL/GenBank/DDBJ whole genome shotgun (WGS) entry which is preliminary data.</text>
</comment>
<name>A0A316WIJ8_9FLAO</name>
<gene>
    <name evidence="1" type="ORF">C1634_024050</name>
</gene>